<dbReference type="PANTHER" id="PTHR11895:SF73">
    <property type="entry name" value="AMIDASE FAMILY PROTEIN"/>
    <property type="match status" value="1"/>
</dbReference>
<reference evidence="3 4" key="1">
    <citation type="submission" date="2019-02" db="EMBL/GenBank/DDBJ databases">
        <title>Deep-cultivation of Planctomycetes and their phenomic and genomic characterization uncovers novel biology.</title>
        <authorList>
            <person name="Wiegand S."/>
            <person name="Jogler M."/>
            <person name="Boedeker C."/>
            <person name="Pinto D."/>
            <person name="Vollmers J."/>
            <person name="Rivas-Marin E."/>
            <person name="Kohn T."/>
            <person name="Peeters S.H."/>
            <person name="Heuer A."/>
            <person name="Rast P."/>
            <person name="Oberbeckmann S."/>
            <person name="Bunk B."/>
            <person name="Jeske O."/>
            <person name="Meyerdierks A."/>
            <person name="Storesund J.E."/>
            <person name="Kallscheuer N."/>
            <person name="Luecker S."/>
            <person name="Lage O.M."/>
            <person name="Pohl T."/>
            <person name="Merkel B.J."/>
            <person name="Hornburger P."/>
            <person name="Mueller R.-W."/>
            <person name="Bruemmer F."/>
            <person name="Labrenz M."/>
            <person name="Spormann A.M."/>
            <person name="Op den Camp H."/>
            <person name="Overmann J."/>
            <person name="Amann R."/>
            <person name="Jetten M.S.M."/>
            <person name="Mascher T."/>
            <person name="Medema M.H."/>
            <person name="Devos D.P."/>
            <person name="Kaster A.-K."/>
            <person name="Ovreas L."/>
            <person name="Rohde M."/>
            <person name="Galperin M.Y."/>
            <person name="Jogler C."/>
        </authorList>
    </citation>
    <scope>NUCLEOTIDE SEQUENCE [LARGE SCALE GENOMIC DNA]</scope>
    <source>
        <strain evidence="3 4">Pla133</strain>
    </source>
</reference>
<dbReference type="RefSeq" id="WP_145066423.1">
    <property type="nucleotide sequence ID" value="NZ_CP036287.1"/>
</dbReference>
<dbReference type="Pfam" id="PF01425">
    <property type="entry name" value="Amidase"/>
    <property type="match status" value="1"/>
</dbReference>
<evidence type="ECO:0000256" key="1">
    <source>
        <dbReference type="SAM" id="MobiDB-lite"/>
    </source>
</evidence>
<dbReference type="AlphaFoldDB" id="A0A518BLM7"/>
<keyword evidence="3" id="KW-0436">Ligase</keyword>
<organism evidence="3 4">
    <name type="scientific">Engelhardtia mirabilis</name>
    <dbReference type="NCBI Taxonomy" id="2528011"/>
    <lineage>
        <taxon>Bacteria</taxon>
        <taxon>Pseudomonadati</taxon>
        <taxon>Planctomycetota</taxon>
        <taxon>Planctomycetia</taxon>
        <taxon>Planctomycetia incertae sedis</taxon>
        <taxon>Engelhardtia</taxon>
    </lineage>
</organism>
<evidence type="ECO:0000313" key="4">
    <source>
        <dbReference type="Proteomes" id="UP000316921"/>
    </source>
</evidence>
<keyword evidence="3" id="KW-0808">Transferase</keyword>
<dbReference type="Proteomes" id="UP000316921">
    <property type="component" value="Chromosome"/>
</dbReference>
<dbReference type="SUPFAM" id="SSF75304">
    <property type="entry name" value="Amidase signature (AS) enzymes"/>
    <property type="match status" value="1"/>
</dbReference>
<feature type="domain" description="Amidase" evidence="2">
    <location>
        <begin position="126"/>
        <end position="475"/>
    </location>
</feature>
<protein>
    <submittedName>
        <fullName evidence="3">Glutamyl-tRNA(Gln) amidotransferase subunit A</fullName>
        <ecNumber evidence="3">6.3.5.-</ecNumber>
    </submittedName>
</protein>
<dbReference type="InterPro" id="IPR023631">
    <property type="entry name" value="Amidase_dom"/>
</dbReference>
<dbReference type="GO" id="GO:0050567">
    <property type="term" value="F:glutaminyl-tRNA synthase (glutamine-hydrolyzing) activity"/>
    <property type="evidence" value="ECO:0007669"/>
    <property type="project" value="TreeGrafter"/>
</dbReference>
<dbReference type="InterPro" id="IPR000120">
    <property type="entry name" value="Amidase"/>
</dbReference>
<keyword evidence="4" id="KW-1185">Reference proteome</keyword>
<dbReference type="EC" id="6.3.5.-" evidence="3"/>
<sequence>MQAKRGVDPPQDQDGDSARVAPRTIAAAEELAGIEFSAAEREQMAASLARQVAGLRARRGVALENGLAPATVFDPWLGRPSPPGGQRIRFEARGFPERPAADVDVAFASCREQGHWLRTGQLSSVELTRLYLERIRRLDPALSAVITVTEERAVAAAERADRELAAGVDRGPLHGLPWGAKDLFDTAGIRTTWGAEPFAERVPERDAEVVRRLDAAGAVLIAKTSLGALAYGDRWLDQRTNSPFKLDRGSSGSSAGSASGTAAGLFSFALGTETLGSIVSPSMRCGATGLRPTFGRVSRAGAMALCWSLDKVGPITRCVEDALVVLAAIEGSDERDVSTRAMPLEFDGARSVAGLRVGYDPRAFEGERADLIDAAALAALRECEVELVEYELPEAPYASLYTILNVEAAAAFEELTRENLDDQLTWQDEEAWPNSFRQSWFVPAIEMVQVDRLRRRIATQVEQSLGDLDAVLTPSFSGWWLVATNFTGHPCLCLRAGFEQDGQPRGVTLWGRLAGEGRLAELGRALEERLGVWRRQPELG</sequence>
<accession>A0A518BLM7</accession>
<dbReference type="Gene3D" id="3.90.1300.10">
    <property type="entry name" value="Amidase signature (AS) domain"/>
    <property type="match status" value="1"/>
</dbReference>
<dbReference type="KEGG" id="pbap:Pla133_29660"/>
<gene>
    <name evidence="3" type="primary">gatA</name>
    <name evidence="3" type="ORF">Pla133_29660</name>
</gene>
<dbReference type="GO" id="GO:0016740">
    <property type="term" value="F:transferase activity"/>
    <property type="evidence" value="ECO:0007669"/>
    <property type="project" value="UniProtKB-KW"/>
</dbReference>
<dbReference type="EMBL" id="CP036287">
    <property type="protein sequence ID" value="QDU67877.1"/>
    <property type="molecule type" value="Genomic_DNA"/>
</dbReference>
<evidence type="ECO:0000313" key="3">
    <source>
        <dbReference type="EMBL" id="QDU67877.1"/>
    </source>
</evidence>
<evidence type="ECO:0000259" key="2">
    <source>
        <dbReference type="Pfam" id="PF01425"/>
    </source>
</evidence>
<proteinExistence type="predicted"/>
<dbReference type="PANTHER" id="PTHR11895">
    <property type="entry name" value="TRANSAMIDASE"/>
    <property type="match status" value="1"/>
</dbReference>
<feature type="region of interest" description="Disordered" evidence="1">
    <location>
        <begin position="1"/>
        <end position="21"/>
    </location>
</feature>
<name>A0A518BLM7_9BACT</name>
<dbReference type="InterPro" id="IPR036928">
    <property type="entry name" value="AS_sf"/>
</dbReference>